<dbReference type="InterPro" id="IPR014710">
    <property type="entry name" value="RmlC-like_jellyroll"/>
</dbReference>
<dbReference type="AlphaFoldDB" id="A0A4R6SAR5"/>
<dbReference type="Gene3D" id="2.60.120.10">
    <property type="entry name" value="Jelly Rolls"/>
    <property type="match status" value="1"/>
</dbReference>
<evidence type="ECO:0000256" key="3">
    <source>
        <dbReference type="ARBA" id="ARBA00022964"/>
    </source>
</evidence>
<dbReference type="SUPFAM" id="SSF51182">
    <property type="entry name" value="RmlC-like cupins"/>
    <property type="match status" value="1"/>
</dbReference>
<dbReference type="CDD" id="cd10548">
    <property type="entry name" value="cupin_CDO"/>
    <property type="match status" value="1"/>
</dbReference>
<dbReference type="Proteomes" id="UP000295444">
    <property type="component" value="Unassembled WGS sequence"/>
</dbReference>
<comment type="similarity">
    <text evidence="1">Belongs to the cysteine dioxygenase family.</text>
</comment>
<evidence type="ECO:0000256" key="4">
    <source>
        <dbReference type="ARBA" id="ARBA00023002"/>
    </source>
</evidence>
<proteinExistence type="inferred from homology"/>
<gene>
    <name evidence="7" type="ORF">EV186_104632</name>
</gene>
<organism evidence="7 8">
    <name type="scientific">Labedaea rhizosphaerae</name>
    <dbReference type="NCBI Taxonomy" id="598644"/>
    <lineage>
        <taxon>Bacteria</taxon>
        <taxon>Bacillati</taxon>
        <taxon>Actinomycetota</taxon>
        <taxon>Actinomycetes</taxon>
        <taxon>Pseudonocardiales</taxon>
        <taxon>Pseudonocardiaceae</taxon>
        <taxon>Labedaea</taxon>
    </lineage>
</organism>
<dbReference type="RefSeq" id="WP_133851967.1">
    <property type="nucleotide sequence ID" value="NZ_SNXZ01000004.1"/>
</dbReference>
<feature type="binding site" evidence="6">
    <location>
        <position position="113"/>
    </location>
    <ligand>
        <name>Fe cation</name>
        <dbReference type="ChEBI" id="CHEBI:24875"/>
        <note>catalytic</note>
    </ligand>
</feature>
<dbReference type="InterPro" id="IPR010300">
    <property type="entry name" value="CDO_1"/>
</dbReference>
<protein>
    <submittedName>
        <fullName evidence="7">Cysteine dioxygenase type I</fullName>
    </submittedName>
</protein>
<feature type="binding site" evidence="6">
    <location>
        <position position="68"/>
    </location>
    <ligand>
        <name>Fe cation</name>
        <dbReference type="ChEBI" id="CHEBI:24875"/>
        <note>catalytic</note>
    </ligand>
</feature>
<accession>A0A4R6SAR5</accession>
<dbReference type="Pfam" id="PF05995">
    <property type="entry name" value="CDO_I"/>
    <property type="match status" value="1"/>
</dbReference>
<keyword evidence="5 6" id="KW-0408">Iron</keyword>
<evidence type="ECO:0000313" key="7">
    <source>
        <dbReference type="EMBL" id="TDP96644.1"/>
    </source>
</evidence>
<keyword evidence="2 6" id="KW-0479">Metal-binding</keyword>
<evidence type="ECO:0000256" key="6">
    <source>
        <dbReference type="PIRSR" id="PIRSR610300-51"/>
    </source>
</evidence>
<keyword evidence="4" id="KW-0560">Oxidoreductase</keyword>
<comment type="caution">
    <text evidence="7">The sequence shown here is derived from an EMBL/GenBank/DDBJ whole genome shotgun (WGS) entry which is preliminary data.</text>
</comment>
<keyword evidence="3 7" id="KW-0223">Dioxygenase</keyword>
<dbReference type="PANTHER" id="PTHR12918:SF1">
    <property type="entry name" value="CYSTEINE DIOXYGENASE TYPE 1"/>
    <property type="match status" value="1"/>
</dbReference>
<evidence type="ECO:0000313" key="8">
    <source>
        <dbReference type="Proteomes" id="UP000295444"/>
    </source>
</evidence>
<dbReference type="OrthoDB" id="4217976at2"/>
<evidence type="ECO:0000256" key="2">
    <source>
        <dbReference type="ARBA" id="ARBA00022723"/>
    </source>
</evidence>
<feature type="binding site" evidence="6">
    <location>
        <position position="66"/>
    </location>
    <ligand>
        <name>Fe cation</name>
        <dbReference type="ChEBI" id="CHEBI:24875"/>
        <note>catalytic</note>
    </ligand>
</feature>
<dbReference type="EMBL" id="SNXZ01000004">
    <property type="protein sequence ID" value="TDP96644.1"/>
    <property type="molecule type" value="Genomic_DNA"/>
</dbReference>
<name>A0A4R6SAR5_LABRH</name>
<dbReference type="InterPro" id="IPR011051">
    <property type="entry name" value="RmlC_Cupin_sf"/>
</dbReference>
<evidence type="ECO:0000256" key="5">
    <source>
        <dbReference type="ARBA" id="ARBA00023004"/>
    </source>
</evidence>
<dbReference type="GO" id="GO:0016702">
    <property type="term" value="F:oxidoreductase activity, acting on single donors with incorporation of molecular oxygen, incorporation of two atoms of oxygen"/>
    <property type="evidence" value="ECO:0007669"/>
    <property type="project" value="InterPro"/>
</dbReference>
<keyword evidence="8" id="KW-1185">Reference proteome</keyword>
<dbReference type="GO" id="GO:0008198">
    <property type="term" value="F:ferrous iron binding"/>
    <property type="evidence" value="ECO:0007669"/>
    <property type="project" value="TreeGrafter"/>
</dbReference>
<sequence>MDTRHRGLQTPAQLRSLVADIAATPELWADEVRFDLTERYFSRLRLTDDYEVWLICWDIGQDTLLHDHGGSVGAFAVARGSLVEDHGSLTTPGLRTRRHTAGDAVAFGPDYVHNLVNVSMTPTVSIHAYAPALTSMNFYCWLPTGLHHLREIACDTPEPDTTALEAEAAELRVAVAP</sequence>
<reference evidence="7 8" key="1">
    <citation type="submission" date="2019-03" db="EMBL/GenBank/DDBJ databases">
        <title>Genomic Encyclopedia of Type Strains, Phase IV (KMG-IV): sequencing the most valuable type-strain genomes for metagenomic binning, comparative biology and taxonomic classification.</title>
        <authorList>
            <person name="Goeker M."/>
        </authorList>
    </citation>
    <scope>NUCLEOTIDE SEQUENCE [LARGE SCALE GENOMIC DNA]</scope>
    <source>
        <strain evidence="7 8">DSM 45361</strain>
    </source>
</reference>
<dbReference type="PANTHER" id="PTHR12918">
    <property type="entry name" value="CYSTEINE DIOXYGENASE"/>
    <property type="match status" value="1"/>
</dbReference>
<evidence type="ECO:0000256" key="1">
    <source>
        <dbReference type="ARBA" id="ARBA00006622"/>
    </source>
</evidence>